<dbReference type="SUPFAM" id="SSF55347">
    <property type="entry name" value="Glyceraldehyde-3-phosphate dehydrogenase-like, C-terminal domain"/>
    <property type="match status" value="1"/>
</dbReference>
<reference evidence="3 4" key="1">
    <citation type="submission" date="2014-12" db="EMBL/GenBank/DDBJ databases">
        <title>Reclassification of Actinobacillus muris as Muribacter muris.</title>
        <authorList>
            <person name="Christensen H."/>
            <person name="Nicklas W."/>
            <person name="Bisgaard M."/>
        </authorList>
    </citation>
    <scope>NUCLEOTIDE SEQUENCE [LARGE SCALE GENOMIC DNA]</scope>
    <source>
        <strain evidence="3 4">Ackerman80-443D</strain>
    </source>
</reference>
<dbReference type="GO" id="GO:0008652">
    <property type="term" value="P:amino acid biosynthetic process"/>
    <property type="evidence" value="ECO:0007669"/>
    <property type="project" value="InterPro"/>
</dbReference>
<dbReference type="GO" id="GO:0016620">
    <property type="term" value="F:oxidoreductase activity, acting on the aldehyde or oxo group of donors, NAD or NADP as acceptor"/>
    <property type="evidence" value="ECO:0007669"/>
    <property type="project" value="InterPro"/>
</dbReference>
<organism evidence="3 4">
    <name type="scientific">Muribacter muris</name>
    <dbReference type="NCBI Taxonomy" id="67855"/>
    <lineage>
        <taxon>Bacteria</taxon>
        <taxon>Pseudomonadati</taxon>
        <taxon>Pseudomonadota</taxon>
        <taxon>Gammaproteobacteria</taxon>
        <taxon>Pasteurellales</taxon>
        <taxon>Pasteurellaceae</taxon>
        <taxon>Muribacter</taxon>
    </lineage>
</organism>
<comment type="similarity">
    <text evidence="1">Belongs to the aspartate-semialdehyde dehydrogenase family.</text>
</comment>
<dbReference type="SUPFAM" id="SSF51735">
    <property type="entry name" value="NAD(P)-binding Rossmann-fold domains"/>
    <property type="match status" value="1"/>
</dbReference>
<dbReference type="GO" id="GO:0046983">
    <property type="term" value="F:protein dimerization activity"/>
    <property type="evidence" value="ECO:0007669"/>
    <property type="project" value="InterPro"/>
</dbReference>
<evidence type="ECO:0000313" key="4">
    <source>
        <dbReference type="Proteomes" id="UP000036270"/>
    </source>
</evidence>
<dbReference type="PIRSF" id="PIRSF000148">
    <property type="entry name" value="ASA_dh"/>
    <property type="match status" value="1"/>
</dbReference>
<gene>
    <name evidence="3" type="ORF">RO21_06410</name>
</gene>
<accession>A0A0J5P4S6</accession>
<dbReference type="InterPro" id="IPR036291">
    <property type="entry name" value="NAD(P)-bd_dom_sf"/>
</dbReference>
<dbReference type="NCBIfam" id="NF005368">
    <property type="entry name" value="PRK06901.1"/>
    <property type="match status" value="1"/>
</dbReference>
<evidence type="ECO:0000259" key="2">
    <source>
        <dbReference type="Pfam" id="PF02774"/>
    </source>
</evidence>
<name>A0A0J5P4S6_9PAST</name>
<dbReference type="AlphaFoldDB" id="A0A0J5P4S6"/>
<protein>
    <submittedName>
        <fullName evidence="3">Aspartate-semialdehyde dehydrogenase</fullName>
    </submittedName>
</protein>
<dbReference type="EMBL" id="JWIZ01000035">
    <property type="protein sequence ID" value="KMK51433.1"/>
    <property type="molecule type" value="Genomic_DNA"/>
</dbReference>
<dbReference type="Gene3D" id="3.30.360.10">
    <property type="entry name" value="Dihydrodipicolinate Reductase, domain 2"/>
    <property type="match status" value="1"/>
</dbReference>
<sequence length="330" mass="36251">MANLHLAIAADFLLAEKLLEALENSTLNIAQISAVELEHFGEEHSLRFGAKAVAQIPLDDVDWSQFSHVLFAGKMAQAEVLANAVKAGCIILDLYGISALIGDVPVIVPSVNNEAIENMRERNIVALANPQVSQLALALKPLLDQPLAHIFVSSLLPSAYFGDEKVRELAGQTAQLLNGIPLDADTARVAFDTVPANVQGEEAKLPFSREFELQFAKVLPQLTACLTFHSVQVPVFYGISQMVTVQSNYPIDSHTLSEQWQQQAWLNVNLEQIITPVKNGENDDDCQNALQISQLLEKNDATVQFWTVADEQRFSLAFLAVELLKIVLDN</sequence>
<dbReference type="STRING" id="67855.RO21_06410"/>
<feature type="domain" description="Semialdehyde dehydrogenase dimerisation" evidence="2">
    <location>
        <begin position="139"/>
        <end position="311"/>
    </location>
</feature>
<dbReference type="PANTHER" id="PTHR46278:SF2">
    <property type="entry name" value="ASPARTATE-SEMIALDEHYDE DEHYDROGENASE"/>
    <property type="match status" value="1"/>
</dbReference>
<proteinExistence type="inferred from homology"/>
<evidence type="ECO:0000256" key="1">
    <source>
        <dbReference type="ARBA" id="ARBA00010584"/>
    </source>
</evidence>
<keyword evidence="4" id="KW-1185">Reference proteome</keyword>
<dbReference type="Proteomes" id="UP000036270">
    <property type="component" value="Unassembled WGS sequence"/>
</dbReference>
<dbReference type="Pfam" id="PF02774">
    <property type="entry name" value="Semialdhyde_dhC"/>
    <property type="match status" value="1"/>
</dbReference>
<evidence type="ECO:0000313" key="3">
    <source>
        <dbReference type="EMBL" id="KMK51433.1"/>
    </source>
</evidence>
<dbReference type="PANTHER" id="PTHR46278">
    <property type="entry name" value="DEHYDROGENASE, PUTATIVE-RELATED"/>
    <property type="match status" value="1"/>
</dbReference>
<dbReference type="InterPro" id="IPR012280">
    <property type="entry name" value="Semialdhyde_DH_dimer_dom"/>
</dbReference>
<comment type="caution">
    <text evidence="3">The sequence shown here is derived from an EMBL/GenBank/DDBJ whole genome shotgun (WGS) entry which is preliminary data.</text>
</comment>
<dbReference type="PATRIC" id="fig|67855.3.peg.1275"/>
<dbReference type="RefSeq" id="WP_047976972.1">
    <property type="nucleotide sequence ID" value="NZ_JWIZ01000035.1"/>
</dbReference>
<dbReference type="Gene3D" id="3.40.50.720">
    <property type="entry name" value="NAD(P)-binding Rossmann-like Domain"/>
    <property type="match status" value="1"/>
</dbReference>